<name>A0A3D8VQE7_9BACI</name>
<dbReference type="EMBL" id="QTLC01000028">
    <property type="protein sequence ID" value="RDY71739.1"/>
    <property type="molecule type" value="Genomic_DNA"/>
</dbReference>
<proteinExistence type="predicted"/>
<comment type="caution">
    <text evidence="1">The sequence shown here is derived from an EMBL/GenBank/DDBJ whole genome shotgun (WGS) entry which is preliminary data.</text>
</comment>
<protein>
    <submittedName>
        <fullName evidence="1">Uncharacterized protein</fullName>
    </submittedName>
</protein>
<organism evidence="1 2">
    <name type="scientific">Halobacillus trueperi</name>
    <dbReference type="NCBI Taxonomy" id="156205"/>
    <lineage>
        <taxon>Bacteria</taxon>
        <taxon>Bacillati</taxon>
        <taxon>Bacillota</taxon>
        <taxon>Bacilli</taxon>
        <taxon>Bacillales</taxon>
        <taxon>Bacillaceae</taxon>
        <taxon>Halobacillus</taxon>
    </lineage>
</organism>
<dbReference type="AlphaFoldDB" id="A0A3D8VQE7"/>
<accession>A0A3D8VQE7</accession>
<reference evidence="1 2" key="1">
    <citation type="submission" date="2018-08" db="EMBL/GenBank/DDBJ databases">
        <title>Genome sequence of strict halophilic Halobacillus trueperi SS1 isolated from Lunsu, a salty water body of North West Himalayas.</title>
        <authorList>
            <person name="Gupta S."/>
            <person name="Sharma P."/>
            <person name="Dev K."/>
            <person name="Baumler D."/>
            <person name="Sourirajan A."/>
        </authorList>
    </citation>
    <scope>NUCLEOTIDE SEQUENCE [LARGE SCALE GENOMIC DNA]</scope>
    <source>
        <strain evidence="1 2">SS1</strain>
    </source>
</reference>
<dbReference type="Proteomes" id="UP000257032">
    <property type="component" value="Unassembled WGS sequence"/>
</dbReference>
<evidence type="ECO:0000313" key="2">
    <source>
        <dbReference type="Proteomes" id="UP000257032"/>
    </source>
</evidence>
<gene>
    <name evidence="1" type="ORF">DXT76_07015</name>
</gene>
<sequence>MEVKLPIIDTFYSDQVIHIMEGRLKEFTEHLQLVNEKLKKEFYGYFYAKKLNSEYILRGKYIFSE</sequence>
<evidence type="ECO:0000313" key="1">
    <source>
        <dbReference type="EMBL" id="RDY71739.1"/>
    </source>
</evidence>